<protein>
    <submittedName>
        <fullName evidence="2">Unannotated protein</fullName>
    </submittedName>
</protein>
<dbReference type="NCBIfam" id="NF045883">
    <property type="entry name" value="PIPSynth"/>
    <property type="match status" value="1"/>
</dbReference>
<reference evidence="2" key="1">
    <citation type="submission" date="2020-05" db="EMBL/GenBank/DDBJ databases">
        <authorList>
            <person name="Chiriac C."/>
            <person name="Salcher M."/>
            <person name="Ghai R."/>
            <person name="Kavagutti S V."/>
        </authorList>
    </citation>
    <scope>NUCLEOTIDE SEQUENCE</scope>
</reference>
<dbReference type="EMBL" id="CAEZYX010000053">
    <property type="protein sequence ID" value="CAB4742448.1"/>
    <property type="molecule type" value="Genomic_DNA"/>
</dbReference>
<dbReference type="GO" id="GO:0016020">
    <property type="term" value="C:membrane"/>
    <property type="evidence" value="ECO:0007669"/>
    <property type="project" value="InterPro"/>
</dbReference>
<accession>A0A6J6T5Z5</accession>
<organism evidence="2">
    <name type="scientific">freshwater metagenome</name>
    <dbReference type="NCBI Taxonomy" id="449393"/>
    <lineage>
        <taxon>unclassified sequences</taxon>
        <taxon>metagenomes</taxon>
        <taxon>ecological metagenomes</taxon>
    </lineage>
</organism>
<dbReference type="GO" id="GO:0008654">
    <property type="term" value="P:phospholipid biosynthetic process"/>
    <property type="evidence" value="ECO:0007669"/>
    <property type="project" value="InterPro"/>
</dbReference>
<gene>
    <name evidence="2" type="ORF">UFOPK2802_00632</name>
</gene>
<dbReference type="AlphaFoldDB" id="A0A6J6T5Z5"/>
<feature type="transmembrane region" description="Helical" evidence="1">
    <location>
        <begin position="117"/>
        <end position="134"/>
    </location>
</feature>
<dbReference type="Gene3D" id="1.20.120.1760">
    <property type="match status" value="1"/>
</dbReference>
<evidence type="ECO:0000313" key="2">
    <source>
        <dbReference type="EMBL" id="CAB4742448.1"/>
    </source>
</evidence>
<name>A0A6J6T5Z5_9ZZZZ</name>
<evidence type="ECO:0000256" key="1">
    <source>
        <dbReference type="SAM" id="Phobius"/>
    </source>
</evidence>
<feature type="transmembrane region" description="Helical" evidence="1">
    <location>
        <begin position="179"/>
        <end position="197"/>
    </location>
</feature>
<keyword evidence="1" id="KW-0812">Transmembrane</keyword>
<dbReference type="GO" id="GO:0016780">
    <property type="term" value="F:phosphotransferase activity, for other substituted phosphate groups"/>
    <property type="evidence" value="ECO:0007669"/>
    <property type="project" value="InterPro"/>
</dbReference>
<feature type="transmembrane region" description="Helical" evidence="1">
    <location>
        <begin position="29"/>
        <end position="49"/>
    </location>
</feature>
<feature type="transmembrane region" description="Helical" evidence="1">
    <location>
        <begin position="155"/>
        <end position="173"/>
    </location>
</feature>
<proteinExistence type="predicted"/>
<dbReference type="InterPro" id="IPR000462">
    <property type="entry name" value="CDP-OH_P_trans"/>
</dbReference>
<dbReference type="Pfam" id="PF01066">
    <property type="entry name" value="CDP-OH_P_transf"/>
    <property type="match status" value="1"/>
</dbReference>
<dbReference type="InterPro" id="IPR043130">
    <property type="entry name" value="CDP-OH_PTrfase_TM_dom"/>
</dbReference>
<keyword evidence="1" id="KW-1133">Transmembrane helix</keyword>
<sequence>MGTMLRIPFKAPVTKLITPACRFALKIGLTPNMVTAIGAFLVVVTAISAFPNGHFLWGTLAICLFSLSDLFDGTMARLSKDGGSTWGSLLDSTCDRIADSAILIGLLIYLNRQMDRLFIPTLIAIISGLLVSYVKARAESLDIACEGGIAERTERLIIVLIAIGFHGLGVPYILTLGIWLLGVLSVITVLQRLYIVYQATND</sequence>
<keyword evidence="1" id="KW-0472">Membrane</keyword>